<accession>A0A6G3T9F1</accession>
<dbReference type="EMBL" id="JAAGMQ010000158">
    <property type="protein sequence ID" value="NEC32661.1"/>
    <property type="molecule type" value="Genomic_DNA"/>
</dbReference>
<gene>
    <name evidence="2" type="ORF">G3I66_05630</name>
</gene>
<comment type="caution">
    <text evidence="2">The sequence shown here is derived from an EMBL/GenBank/DDBJ whole genome shotgun (WGS) entry which is preliminary data.</text>
</comment>
<evidence type="ECO:0000256" key="1">
    <source>
        <dbReference type="SAM" id="SignalP"/>
    </source>
</evidence>
<reference evidence="2 3" key="1">
    <citation type="submission" date="2020-01" db="EMBL/GenBank/DDBJ databases">
        <title>Insect and environment-associated Actinomycetes.</title>
        <authorList>
            <person name="Currrie C."/>
            <person name="Chevrette M."/>
            <person name="Carlson C."/>
            <person name="Stubbendieck R."/>
            <person name="Wendt-Pienkowski E."/>
        </authorList>
    </citation>
    <scope>NUCLEOTIDE SEQUENCE [LARGE SCALE GENOMIC DNA]</scope>
    <source>
        <strain evidence="2 3">SID7739</strain>
    </source>
</reference>
<organism evidence="2 3">
    <name type="scientific">Streptomyces rubrogriseus</name>
    <dbReference type="NCBI Taxonomy" id="194673"/>
    <lineage>
        <taxon>Bacteria</taxon>
        <taxon>Bacillati</taxon>
        <taxon>Actinomycetota</taxon>
        <taxon>Actinomycetes</taxon>
        <taxon>Kitasatosporales</taxon>
        <taxon>Streptomycetaceae</taxon>
        <taxon>Streptomyces</taxon>
        <taxon>Streptomyces violaceoruber group</taxon>
    </lineage>
</organism>
<proteinExistence type="predicted"/>
<evidence type="ECO:0000313" key="3">
    <source>
        <dbReference type="Proteomes" id="UP000475666"/>
    </source>
</evidence>
<feature type="signal peptide" evidence="1">
    <location>
        <begin position="1"/>
        <end position="32"/>
    </location>
</feature>
<dbReference type="Proteomes" id="UP000475666">
    <property type="component" value="Unassembled WGS sequence"/>
</dbReference>
<feature type="chain" id="PRO_5026113491" evidence="1">
    <location>
        <begin position="33"/>
        <end position="51"/>
    </location>
</feature>
<evidence type="ECO:0000313" key="2">
    <source>
        <dbReference type="EMBL" id="NEC32661.1"/>
    </source>
</evidence>
<name>A0A6G3T9F1_9ACTN</name>
<keyword evidence="1" id="KW-0732">Signal</keyword>
<protein>
    <submittedName>
        <fullName evidence="2">Lipase</fullName>
    </submittedName>
</protein>
<feature type="non-terminal residue" evidence="2">
    <location>
        <position position="51"/>
    </location>
</feature>
<dbReference type="AlphaFoldDB" id="A0A6G3T9F1"/>
<sequence length="51" mass="4856">MPNVMGAGRPAHRCATLVAALLLALVPFGAGAPGTAAARAAPAADAAWTAS</sequence>